<evidence type="ECO:0008006" key="4">
    <source>
        <dbReference type="Google" id="ProtNLM"/>
    </source>
</evidence>
<accession>A0AA40EZ58</accession>
<name>A0AA40EZ58_9PEZI</name>
<feature type="chain" id="PRO_5041319756" description="Secreted protein" evidence="1">
    <location>
        <begin position="24"/>
        <end position="112"/>
    </location>
</feature>
<evidence type="ECO:0000313" key="3">
    <source>
        <dbReference type="Proteomes" id="UP001172159"/>
    </source>
</evidence>
<proteinExistence type="predicted"/>
<keyword evidence="1" id="KW-0732">Signal</keyword>
<dbReference type="EMBL" id="JAUKTV010000001">
    <property type="protein sequence ID" value="KAK0748238.1"/>
    <property type="molecule type" value="Genomic_DNA"/>
</dbReference>
<reference evidence="2" key="1">
    <citation type="submission" date="2023-06" db="EMBL/GenBank/DDBJ databases">
        <title>Genome-scale phylogeny and comparative genomics of the fungal order Sordariales.</title>
        <authorList>
            <consortium name="Lawrence Berkeley National Laboratory"/>
            <person name="Hensen N."/>
            <person name="Bonometti L."/>
            <person name="Westerberg I."/>
            <person name="Brannstrom I.O."/>
            <person name="Guillou S."/>
            <person name="Cros-Aarteil S."/>
            <person name="Calhoun S."/>
            <person name="Haridas S."/>
            <person name="Kuo A."/>
            <person name="Mondo S."/>
            <person name="Pangilinan J."/>
            <person name="Riley R."/>
            <person name="Labutti K."/>
            <person name="Andreopoulos B."/>
            <person name="Lipzen A."/>
            <person name="Chen C."/>
            <person name="Yanf M."/>
            <person name="Daum C."/>
            <person name="Ng V."/>
            <person name="Clum A."/>
            <person name="Steindorff A."/>
            <person name="Ohm R."/>
            <person name="Martin F."/>
            <person name="Silar P."/>
            <person name="Natvig D."/>
            <person name="Lalanne C."/>
            <person name="Gautier V."/>
            <person name="Ament-Velasquez S.L."/>
            <person name="Kruys A."/>
            <person name="Hutchinson M.I."/>
            <person name="Powell A.J."/>
            <person name="Barry K."/>
            <person name="Miller A.N."/>
            <person name="Grigoriev I.V."/>
            <person name="Debuchy R."/>
            <person name="Gladieux P."/>
            <person name="Thoren M.H."/>
            <person name="Johannesson H."/>
        </authorList>
    </citation>
    <scope>NUCLEOTIDE SEQUENCE</scope>
    <source>
        <strain evidence="2">CBS 540.89</strain>
    </source>
</reference>
<evidence type="ECO:0000256" key="1">
    <source>
        <dbReference type="SAM" id="SignalP"/>
    </source>
</evidence>
<sequence length="112" mass="12931">MPLYVNGFGLIFVLLYLLSLTDPRCVPVNWHMLPFVLTAPIKIRPLNIHSCVRLLFYFFLSNVTQRRVLLLPCQWLWWVQALSQSNDPTGVPARYTANLCGKRKISRVPCVT</sequence>
<dbReference type="AlphaFoldDB" id="A0AA40EZ58"/>
<dbReference type="Proteomes" id="UP001172159">
    <property type="component" value="Unassembled WGS sequence"/>
</dbReference>
<protein>
    <recommendedName>
        <fullName evidence="4">Secreted protein</fullName>
    </recommendedName>
</protein>
<comment type="caution">
    <text evidence="2">The sequence shown here is derived from an EMBL/GenBank/DDBJ whole genome shotgun (WGS) entry which is preliminary data.</text>
</comment>
<feature type="signal peptide" evidence="1">
    <location>
        <begin position="1"/>
        <end position="23"/>
    </location>
</feature>
<evidence type="ECO:0000313" key="2">
    <source>
        <dbReference type="EMBL" id="KAK0748238.1"/>
    </source>
</evidence>
<organism evidence="2 3">
    <name type="scientific">Apiosordaria backusii</name>
    <dbReference type="NCBI Taxonomy" id="314023"/>
    <lineage>
        <taxon>Eukaryota</taxon>
        <taxon>Fungi</taxon>
        <taxon>Dikarya</taxon>
        <taxon>Ascomycota</taxon>
        <taxon>Pezizomycotina</taxon>
        <taxon>Sordariomycetes</taxon>
        <taxon>Sordariomycetidae</taxon>
        <taxon>Sordariales</taxon>
        <taxon>Lasiosphaeriaceae</taxon>
        <taxon>Apiosordaria</taxon>
    </lineage>
</organism>
<gene>
    <name evidence="2" type="ORF">B0T21DRAFT_19059</name>
</gene>
<keyword evidence="3" id="KW-1185">Reference proteome</keyword>